<evidence type="ECO:0000313" key="2">
    <source>
        <dbReference type="EMBL" id="VVM07700.1"/>
    </source>
</evidence>
<evidence type="ECO:0000313" key="3">
    <source>
        <dbReference type="Proteomes" id="UP000334923"/>
    </source>
</evidence>
<dbReference type="RefSeq" id="WP_142660712.1">
    <property type="nucleotide sequence ID" value="NZ_CABFVA020000110.1"/>
</dbReference>
<dbReference type="AlphaFoldDB" id="A0A5E6MIE8"/>
<dbReference type="Proteomes" id="UP000334923">
    <property type="component" value="Unassembled WGS sequence"/>
</dbReference>
<evidence type="ECO:0008006" key="4">
    <source>
        <dbReference type="Google" id="ProtNLM"/>
    </source>
</evidence>
<protein>
    <recommendedName>
        <fullName evidence="4">Fibronectin type-III domain-containing protein</fullName>
    </recommendedName>
</protein>
<evidence type="ECO:0000256" key="1">
    <source>
        <dbReference type="SAM" id="MobiDB-lite"/>
    </source>
</evidence>
<name>A0A5E6MIE8_9BACT</name>
<dbReference type="OrthoDB" id="175360at2"/>
<dbReference type="EMBL" id="CABFVA020000110">
    <property type="protein sequence ID" value="VVM07700.1"/>
    <property type="molecule type" value="Genomic_DNA"/>
</dbReference>
<gene>
    <name evidence="2" type="ORF">MAMT_01865</name>
</gene>
<dbReference type="InterPro" id="IPR015943">
    <property type="entry name" value="WD40/YVTN_repeat-like_dom_sf"/>
</dbReference>
<organism evidence="2 3">
    <name type="scientific">Methylacidimicrobium tartarophylax</name>
    <dbReference type="NCBI Taxonomy" id="1041768"/>
    <lineage>
        <taxon>Bacteria</taxon>
        <taxon>Pseudomonadati</taxon>
        <taxon>Verrucomicrobiota</taxon>
        <taxon>Methylacidimicrobium</taxon>
    </lineage>
</organism>
<accession>A0A5E6MIE8</accession>
<keyword evidence="3" id="KW-1185">Reference proteome</keyword>
<dbReference type="Gene3D" id="2.130.10.10">
    <property type="entry name" value="YVTN repeat-like/Quinoprotein amine dehydrogenase"/>
    <property type="match status" value="1"/>
</dbReference>
<feature type="region of interest" description="Disordered" evidence="1">
    <location>
        <begin position="260"/>
        <end position="295"/>
    </location>
</feature>
<reference evidence="2 3" key="1">
    <citation type="submission" date="2019-09" db="EMBL/GenBank/DDBJ databases">
        <authorList>
            <person name="Cremers G."/>
        </authorList>
    </citation>
    <scope>NUCLEOTIDE SEQUENCE [LARGE SCALE GENOMIC DNA]</scope>
    <source>
        <strain evidence="2">4A</strain>
    </source>
</reference>
<sequence length="718" mass="78475">MRPSFRRFVALFLAVLTWHGLARRGYAIHPQRIVLDTYSDFAQGTAESVTLGEEGLLQPALSVEMVARLPADQLWAILPEAEGTMLVATSPDAKIFRIGLHREVTLLASFHEHQIYAMARSPQGELFAATSPNGKIYRVPAKGDPVVYFDPKEKYIWSLLFDRDGTLYAGTGTGGKIFRIEGSLKGTLLSATGETHVRCLAWEKPGTLLAGSAPRGLLLRILPGGRAVALADSEREEVNQIVVSSDGSIFFSAVGTRHPPRAPGSFSEPGSATPEVWTSAPEASESEEPPREPGRALPFGMIKATVSAPLSQLWSINPSLVPRMIWGSREVLYSLLQAPMGLLAGMSGDGYVYRISLEGRSDRLLKIDAPAVQVAVLTSSQQLLLGASNPARVFLAGGSPPREGIYCSAPLDAGSFARWGRLLVERSGVVAVRTRTGNTAKPDESWYDWSPAPDGRCQSPPARYFQFELRLAQGASVNRVQAVFLPHNLPPKLEKLQILHPGIAYSELPPPPAPLQARTLDQLLSPEGKPEPVDFFSPMPPRYQGKEARGLRTVVWKAEDPDGDELRYSVFFRSEKETDWHLLVKDSEEPLFSWDTSGWPDGRYLLKVEASDARDNAPGEGLRASLNSRPFLVDNTPPQIRILSSGGGKLRFRVSEYASGIRSVQISRDGREFLPIPPVDGILDSEEEEFELPLLKGETLFIRAEDEAGNVTSASAKG</sequence>
<proteinExistence type="predicted"/>
<dbReference type="SUPFAM" id="SSF63829">
    <property type="entry name" value="Calcium-dependent phosphotriesterase"/>
    <property type="match status" value="1"/>
</dbReference>